<evidence type="ECO:0000313" key="1">
    <source>
        <dbReference type="EMBL" id="KAL1586086.1"/>
    </source>
</evidence>
<dbReference type="GO" id="GO:0003723">
    <property type="term" value="F:RNA binding"/>
    <property type="evidence" value="ECO:0007669"/>
    <property type="project" value="InterPro"/>
</dbReference>
<comment type="caution">
    <text evidence="1">The sequence shown here is derived from an EMBL/GenBank/DDBJ whole genome shotgun (WGS) entry which is preliminary data.</text>
</comment>
<dbReference type="GeneID" id="96006328"/>
<sequence length="517" mass="56641">MATPTLGQFLNQVNGLIAARNEAKLADWLVLEPPFAPTYHAMIAELQATFPKHKEAALEERCAQSLRAAQEGDQGSNWTSFTRFMVQYLGYLRDVRAEASAYLDTYNLLRELQGRANSALAHPSLGYLMLQTVVTNARLLCRLAIGLDRQPELLAGSRMGAAEEEGGYRETLPEKAANTIRVAFTTALNDRSGSPGGLDGEGKPEGKKRGIYILANLCLKILFQCRKTRNATQIFEQISGNAPPLAAYPKSQRVTYLYYLGRFLFQHNHFYRAQAALQAAYDASPAHPQCAKHRRLILVYLIAANIILGRFPSTSLLSRPESHGFAERFTPLCAAIRAGDLATFHRLTALSSPHAPWFLHYRILFQLQNRCEVLAARSLVRRTFLLHGIAPEPGTNKAASLSLTSLITAFSLVAPREEQEEAQADADFDGAPAGEDGDLLAPDLLAIEAVLSSLIEQGFVRAYIAHKQRRLAILGAKSFGGNAVAAGFPGVWGVVVKRDREGGRVPGWKRGEGEGFG</sequence>
<dbReference type="PANTHER" id="PTHR12732">
    <property type="entry name" value="UNCHARACTERIZED PROTEASOME COMPONENT REGION PCI-CONTAINING"/>
    <property type="match status" value="1"/>
</dbReference>
<gene>
    <name evidence="1" type="ORF">WHR41_04884</name>
</gene>
<evidence type="ECO:0008006" key="3">
    <source>
        <dbReference type="Google" id="ProtNLM"/>
    </source>
</evidence>
<organism evidence="1 2">
    <name type="scientific">Cladosporium halotolerans</name>
    <dbReference type="NCBI Taxonomy" id="1052096"/>
    <lineage>
        <taxon>Eukaryota</taxon>
        <taxon>Fungi</taxon>
        <taxon>Dikarya</taxon>
        <taxon>Ascomycota</taxon>
        <taxon>Pezizomycotina</taxon>
        <taxon>Dothideomycetes</taxon>
        <taxon>Dothideomycetidae</taxon>
        <taxon>Cladosporiales</taxon>
        <taxon>Cladosporiaceae</taxon>
        <taxon>Cladosporium</taxon>
    </lineage>
</organism>
<dbReference type="RefSeq" id="XP_069229191.1">
    <property type="nucleotide sequence ID" value="XM_069373490.1"/>
</dbReference>
<accession>A0AB34KR48</accession>
<evidence type="ECO:0000313" key="2">
    <source>
        <dbReference type="Proteomes" id="UP000803884"/>
    </source>
</evidence>
<dbReference type="SMART" id="SM00753">
    <property type="entry name" value="PAM"/>
    <property type="match status" value="1"/>
</dbReference>
<proteinExistence type="predicted"/>
<keyword evidence="2" id="KW-1185">Reference proteome</keyword>
<dbReference type="PANTHER" id="PTHR12732:SF8">
    <property type="entry name" value="NUCLEAR MRNA EXPORT PROTEIN THP1"/>
    <property type="match status" value="1"/>
</dbReference>
<dbReference type="EMBL" id="JAAQHG020000016">
    <property type="protein sequence ID" value="KAL1586086.1"/>
    <property type="molecule type" value="Genomic_DNA"/>
</dbReference>
<dbReference type="Proteomes" id="UP000803884">
    <property type="component" value="Unassembled WGS sequence"/>
</dbReference>
<name>A0AB34KR48_9PEZI</name>
<reference evidence="1 2" key="1">
    <citation type="journal article" date="2020" name="Microbiol. Resour. Announc.">
        <title>Draft Genome Sequence of a Cladosporium Species Isolated from the Mesophotic Ascidian Didemnum maculosum.</title>
        <authorList>
            <person name="Gioti A."/>
            <person name="Siaperas R."/>
            <person name="Nikolaivits E."/>
            <person name="Le Goff G."/>
            <person name="Ouazzani J."/>
            <person name="Kotoulas G."/>
            <person name="Topakas E."/>
        </authorList>
    </citation>
    <scope>NUCLEOTIDE SEQUENCE [LARGE SCALE GENOMIC DNA]</scope>
    <source>
        <strain evidence="1 2">TM138-S3</strain>
    </source>
</reference>
<dbReference type="AlphaFoldDB" id="A0AB34KR48"/>
<protein>
    <recommendedName>
        <fullName evidence="3">PCI domain-containing protein</fullName>
    </recommendedName>
</protein>
<dbReference type="InterPro" id="IPR045114">
    <property type="entry name" value="Csn12-like"/>
</dbReference>
<dbReference type="GO" id="GO:0003690">
    <property type="term" value="F:double-stranded DNA binding"/>
    <property type="evidence" value="ECO:0007669"/>
    <property type="project" value="InterPro"/>
</dbReference>